<protein>
    <submittedName>
        <fullName evidence="2">Uncharacterized protein</fullName>
    </submittedName>
</protein>
<organism evidence="2 3">
    <name type="scientific">Pisolithus tinctorius Marx 270</name>
    <dbReference type="NCBI Taxonomy" id="870435"/>
    <lineage>
        <taxon>Eukaryota</taxon>
        <taxon>Fungi</taxon>
        <taxon>Dikarya</taxon>
        <taxon>Basidiomycota</taxon>
        <taxon>Agaricomycotina</taxon>
        <taxon>Agaricomycetes</taxon>
        <taxon>Agaricomycetidae</taxon>
        <taxon>Boletales</taxon>
        <taxon>Sclerodermatineae</taxon>
        <taxon>Pisolithaceae</taxon>
        <taxon>Pisolithus</taxon>
    </lineage>
</organism>
<dbReference type="HOGENOM" id="CLU_852891_0_0_1"/>
<proteinExistence type="predicted"/>
<dbReference type="Proteomes" id="UP000054217">
    <property type="component" value="Unassembled WGS sequence"/>
</dbReference>
<evidence type="ECO:0000256" key="1">
    <source>
        <dbReference type="SAM" id="MobiDB-lite"/>
    </source>
</evidence>
<feature type="region of interest" description="Disordered" evidence="1">
    <location>
        <begin position="72"/>
        <end position="91"/>
    </location>
</feature>
<name>A0A0C3NJ81_PISTI</name>
<accession>A0A0C3NJ81</accession>
<dbReference type="AlphaFoldDB" id="A0A0C3NJ81"/>
<evidence type="ECO:0000313" key="3">
    <source>
        <dbReference type="Proteomes" id="UP000054217"/>
    </source>
</evidence>
<reference evidence="3" key="2">
    <citation type="submission" date="2015-01" db="EMBL/GenBank/DDBJ databases">
        <title>Evolutionary Origins and Diversification of the Mycorrhizal Mutualists.</title>
        <authorList>
            <consortium name="DOE Joint Genome Institute"/>
            <consortium name="Mycorrhizal Genomics Consortium"/>
            <person name="Kohler A."/>
            <person name="Kuo A."/>
            <person name="Nagy L.G."/>
            <person name="Floudas D."/>
            <person name="Copeland A."/>
            <person name="Barry K.W."/>
            <person name="Cichocki N."/>
            <person name="Veneault-Fourrey C."/>
            <person name="LaButti K."/>
            <person name="Lindquist E.A."/>
            <person name="Lipzen A."/>
            <person name="Lundell T."/>
            <person name="Morin E."/>
            <person name="Murat C."/>
            <person name="Riley R."/>
            <person name="Ohm R."/>
            <person name="Sun H."/>
            <person name="Tunlid A."/>
            <person name="Henrissat B."/>
            <person name="Grigoriev I.V."/>
            <person name="Hibbett D.S."/>
            <person name="Martin F."/>
        </authorList>
    </citation>
    <scope>NUCLEOTIDE SEQUENCE [LARGE SCALE GENOMIC DNA]</scope>
    <source>
        <strain evidence="3">Marx 270</strain>
    </source>
</reference>
<dbReference type="EMBL" id="KN832068">
    <property type="protein sequence ID" value="KIN95433.1"/>
    <property type="molecule type" value="Genomic_DNA"/>
</dbReference>
<sequence length="279" mass="31734">MADWSEVYSDLLSSYVGKFKDTQGNSELRAEILSEVKSEILQHASEGSVALPQNLRVDNEENIIQHILAVAEKKKEESGEGDNAREERARPVKAGDYRKAFTEFTAGQWLFKEDMDAYDRERRDTKDPKTIGQRTKIIQQYQRKNFPSMAREFMDTVQRTMGCHIVMFAAHQTPDSQIKMVVFETQLPDGNKVFSQSSEATKDWVVKGEDMLSEYLLKEPVEPDCNEEKQEVEIALDDEGNPLVPPLTGQKLKVQQSLARAVFQAAYGMFLITPCIWSG</sequence>
<dbReference type="OrthoDB" id="2668183at2759"/>
<gene>
    <name evidence="2" type="ORF">M404DRAFT_11142</name>
</gene>
<dbReference type="InParanoid" id="A0A0C3NJ81"/>
<evidence type="ECO:0000313" key="2">
    <source>
        <dbReference type="EMBL" id="KIN95433.1"/>
    </source>
</evidence>
<reference evidence="2 3" key="1">
    <citation type="submission" date="2014-04" db="EMBL/GenBank/DDBJ databases">
        <authorList>
            <consortium name="DOE Joint Genome Institute"/>
            <person name="Kuo A."/>
            <person name="Kohler A."/>
            <person name="Costa M.D."/>
            <person name="Nagy L.G."/>
            <person name="Floudas D."/>
            <person name="Copeland A."/>
            <person name="Barry K.W."/>
            <person name="Cichocki N."/>
            <person name="Veneault-Fourrey C."/>
            <person name="LaButti K."/>
            <person name="Lindquist E.A."/>
            <person name="Lipzen A."/>
            <person name="Lundell T."/>
            <person name="Morin E."/>
            <person name="Murat C."/>
            <person name="Sun H."/>
            <person name="Tunlid A."/>
            <person name="Henrissat B."/>
            <person name="Grigoriev I.V."/>
            <person name="Hibbett D.S."/>
            <person name="Martin F."/>
            <person name="Nordberg H.P."/>
            <person name="Cantor M.N."/>
            <person name="Hua S.X."/>
        </authorList>
    </citation>
    <scope>NUCLEOTIDE SEQUENCE [LARGE SCALE GENOMIC DNA]</scope>
    <source>
        <strain evidence="2 3">Marx 270</strain>
    </source>
</reference>
<keyword evidence="3" id="KW-1185">Reference proteome</keyword>